<name>A0A316HUN6_9PSEU</name>
<dbReference type="InterPro" id="IPR039420">
    <property type="entry name" value="WalR-like"/>
</dbReference>
<proteinExistence type="predicted"/>
<evidence type="ECO:0000259" key="4">
    <source>
        <dbReference type="PROSITE" id="PS50043"/>
    </source>
</evidence>
<dbReference type="PANTHER" id="PTHR43214:SF24">
    <property type="entry name" value="TRANSCRIPTIONAL REGULATORY PROTEIN NARL-RELATED"/>
    <property type="match status" value="1"/>
</dbReference>
<keyword evidence="2 5" id="KW-0238">DNA-binding</keyword>
<comment type="caution">
    <text evidence="5">The sequence shown here is derived from an EMBL/GenBank/DDBJ whole genome shotgun (WGS) entry which is preliminary data.</text>
</comment>
<dbReference type="GO" id="GO:0006355">
    <property type="term" value="P:regulation of DNA-templated transcription"/>
    <property type="evidence" value="ECO:0007669"/>
    <property type="project" value="InterPro"/>
</dbReference>
<feature type="domain" description="HTH luxR-type" evidence="4">
    <location>
        <begin position="140"/>
        <end position="205"/>
    </location>
</feature>
<gene>
    <name evidence="5" type="ORF">C8D88_10813</name>
</gene>
<accession>A0A316HUN6</accession>
<reference evidence="5 6" key="1">
    <citation type="submission" date="2018-05" db="EMBL/GenBank/DDBJ databases">
        <title>Genomic Encyclopedia of Type Strains, Phase IV (KMG-IV): sequencing the most valuable type-strain genomes for metagenomic binning, comparative biology and taxonomic classification.</title>
        <authorList>
            <person name="Goeker M."/>
        </authorList>
    </citation>
    <scope>NUCLEOTIDE SEQUENCE [LARGE SCALE GENOMIC DNA]</scope>
    <source>
        <strain evidence="5 6">DSM 45480</strain>
    </source>
</reference>
<evidence type="ECO:0000256" key="1">
    <source>
        <dbReference type="ARBA" id="ARBA00023015"/>
    </source>
</evidence>
<dbReference type="Proteomes" id="UP000246005">
    <property type="component" value="Unassembled WGS sequence"/>
</dbReference>
<dbReference type="InterPro" id="IPR000792">
    <property type="entry name" value="Tscrpt_reg_LuxR_C"/>
</dbReference>
<evidence type="ECO:0000256" key="3">
    <source>
        <dbReference type="ARBA" id="ARBA00023163"/>
    </source>
</evidence>
<dbReference type="InterPro" id="IPR016032">
    <property type="entry name" value="Sig_transdc_resp-reg_C-effctor"/>
</dbReference>
<dbReference type="Gene3D" id="3.40.50.2300">
    <property type="match status" value="1"/>
</dbReference>
<dbReference type="Pfam" id="PF00196">
    <property type="entry name" value="GerE"/>
    <property type="match status" value="1"/>
</dbReference>
<evidence type="ECO:0000313" key="5">
    <source>
        <dbReference type="EMBL" id="PWK84398.1"/>
    </source>
</evidence>
<dbReference type="SUPFAM" id="SSF46894">
    <property type="entry name" value="C-terminal effector domain of the bipartite response regulators"/>
    <property type="match status" value="1"/>
</dbReference>
<evidence type="ECO:0000313" key="6">
    <source>
        <dbReference type="Proteomes" id="UP000246005"/>
    </source>
</evidence>
<dbReference type="CDD" id="cd06170">
    <property type="entry name" value="LuxR_C_like"/>
    <property type="match status" value="1"/>
</dbReference>
<dbReference type="AlphaFoldDB" id="A0A316HUN6"/>
<dbReference type="PROSITE" id="PS00622">
    <property type="entry name" value="HTH_LUXR_1"/>
    <property type="match status" value="1"/>
</dbReference>
<dbReference type="PANTHER" id="PTHR43214">
    <property type="entry name" value="TWO-COMPONENT RESPONSE REGULATOR"/>
    <property type="match status" value="1"/>
</dbReference>
<sequence length="207" mass="22804">MARVRVVVHSTDPMTYVGLTSYLKSRPEVQVMDNNNEDQADVAILSTERLTSETVNRLRQMSARSPIPTVLMANELPEAPLLAVVECRVVAILPRAVVTGDQLVDTVLAAASGNGVMPRDVLGKLLKRVEMLQREVLAPNGLNIAGLEPREVDVLRLIAEGWGTDEIAKELRYSERTVKNVIYNVTSRLKLRNRAHAVAYALRAGVI</sequence>
<dbReference type="PROSITE" id="PS50043">
    <property type="entry name" value="HTH_LUXR_2"/>
    <property type="match status" value="1"/>
</dbReference>
<dbReference type="EMBL" id="QGHB01000008">
    <property type="protein sequence ID" value="PWK84398.1"/>
    <property type="molecule type" value="Genomic_DNA"/>
</dbReference>
<evidence type="ECO:0000256" key="2">
    <source>
        <dbReference type="ARBA" id="ARBA00023125"/>
    </source>
</evidence>
<dbReference type="GO" id="GO:0003677">
    <property type="term" value="F:DNA binding"/>
    <property type="evidence" value="ECO:0007669"/>
    <property type="project" value="UniProtKB-KW"/>
</dbReference>
<keyword evidence="3" id="KW-0804">Transcription</keyword>
<dbReference type="PRINTS" id="PR00038">
    <property type="entry name" value="HTHLUXR"/>
</dbReference>
<dbReference type="SMART" id="SM00421">
    <property type="entry name" value="HTH_LUXR"/>
    <property type="match status" value="1"/>
</dbReference>
<protein>
    <submittedName>
        <fullName evidence="5">DNA-binding NarL/FixJ family response regulator</fullName>
    </submittedName>
</protein>
<keyword evidence="1" id="KW-0805">Transcription regulation</keyword>
<organism evidence="5 6">
    <name type="scientific">Lentzea atacamensis</name>
    <dbReference type="NCBI Taxonomy" id="531938"/>
    <lineage>
        <taxon>Bacteria</taxon>
        <taxon>Bacillati</taxon>
        <taxon>Actinomycetota</taxon>
        <taxon>Actinomycetes</taxon>
        <taxon>Pseudonocardiales</taxon>
        <taxon>Pseudonocardiaceae</taxon>
        <taxon>Lentzea</taxon>
    </lineage>
</organism>